<feature type="compositionally biased region" description="Polar residues" evidence="4">
    <location>
        <begin position="54"/>
        <end position="70"/>
    </location>
</feature>
<dbReference type="Pfam" id="PF14432">
    <property type="entry name" value="DYW_deaminase"/>
    <property type="match status" value="1"/>
</dbReference>
<sequence length="806" mass="90332">MKSLHALFKPTSSPAKTATSTSTSASPTASKTRKPTTTSSSSSSSIAPPPSQNPPETTKTISTRPTSSLSALFIPPTPPTETHIISLIHASKTTLQLSQIHTQIIIHNLSSSSLITTQLISSSSLRKSIDYSLAVFNHHKLKNLFTFNALIRGLAKNSHFFNAIFHFRLMLRSGIKPDQLTYPFVLKSSTGLFLKELGMVIHCMVLRCGIEFDLFVRVSLVDMYVKVEKLGSAFKVFDESPERFYSGSSALLWNVLINGCCKAGNMKKAMKLFKAMPKKENVSWSTLIDGFVKNGELDRAMKLFDQMPEKNVISWTTMVNGFSRNGDYEKALLMFSKMLEGERPNVFTTVSALSACAKIGALDAGLRIHKYVKDKGFQLTEGLGTALVDMYAKCGNIESASEVFGETKQKSIRTWTVMIWGWAIHGLSEQAITCFKQMMVAGIKPDEVVFLAILTACMHSGQVDMALNFFHSMRFDYCIEPSMKHYTLIVDMLGRAGRLKEALRFIDRMPMDPDFMVWGALFCACRVHKETKMAKLASKKLLELEPTHTENYVFLSNAYAAVGRWKDVERVRVLMQNRGVHKDCGWSYIEVEGQVHRFVSGDHDHKDAKAINLKLEEIVAGTVKQGYMPGSERVLHNIELEEKEDVLGIHSEKLALSFALICTSPGMTIRIVKNLQVCGDCHSLMKYASKMIQREIILRDMKRVHHFMDGSCSCGDHWTIDHMNSSTSYLYGIVSYLWHCQKSELRWWNSSQPDMVKLILDGISMENLGCSITGGLPWELGHLWSVVCLVLPLDEATNARRPNYGE</sequence>
<comment type="similarity">
    <text evidence="1">Belongs to the PPR family. PCMP-H subfamily.</text>
</comment>
<dbReference type="InterPro" id="IPR011990">
    <property type="entry name" value="TPR-like_helical_dom_sf"/>
</dbReference>
<feature type="domain" description="DYW" evidence="5">
    <location>
        <begin position="626"/>
        <end position="718"/>
    </location>
</feature>
<dbReference type="Gene3D" id="1.25.40.10">
    <property type="entry name" value="Tetratricopeptide repeat domain"/>
    <property type="match status" value="4"/>
</dbReference>
<keyword evidence="2" id="KW-0677">Repeat</keyword>
<dbReference type="PANTHER" id="PTHR47926">
    <property type="entry name" value="PENTATRICOPEPTIDE REPEAT-CONTAINING PROTEIN"/>
    <property type="match status" value="1"/>
</dbReference>
<dbReference type="Proteomes" id="UP001314170">
    <property type="component" value="Unassembled WGS sequence"/>
</dbReference>
<dbReference type="SUPFAM" id="SSF48452">
    <property type="entry name" value="TPR-like"/>
    <property type="match status" value="1"/>
</dbReference>
<evidence type="ECO:0000256" key="3">
    <source>
        <dbReference type="PROSITE-ProRule" id="PRU00708"/>
    </source>
</evidence>
<evidence type="ECO:0000259" key="5">
    <source>
        <dbReference type="Pfam" id="PF14432"/>
    </source>
</evidence>
<feature type="region of interest" description="Disordered" evidence="4">
    <location>
        <begin position="1"/>
        <end position="73"/>
    </location>
</feature>
<dbReference type="InterPro" id="IPR002885">
    <property type="entry name" value="PPR_rpt"/>
</dbReference>
<protein>
    <recommendedName>
        <fullName evidence="5">DYW domain-containing protein</fullName>
    </recommendedName>
</protein>
<dbReference type="AlphaFoldDB" id="A0AAV1R7F0"/>
<gene>
    <name evidence="6" type="ORF">DCAF_LOCUS6158</name>
</gene>
<dbReference type="NCBIfam" id="TIGR00756">
    <property type="entry name" value="PPR"/>
    <property type="match status" value="5"/>
</dbReference>
<evidence type="ECO:0000256" key="2">
    <source>
        <dbReference type="ARBA" id="ARBA00022737"/>
    </source>
</evidence>
<dbReference type="EMBL" id="CAWUPB010000893">
    <property type="protein sequence ID" value="CAK7328435.1"/>
    <property type="molecule type" value="Genomic_DNA"/>
</dbReference>
<dbReference type="InterPro" id="IPR046848">
    <property type="entry name" value="E_motif"/>
</dbReference>
<accession>A0AAV1R7F0</accession>
<dbReference type="Pfam" id="PF20431">
    <property type="entry name" value="E_motif"/>
    <property type="match status" value="1"/>
</dbReference>
<evidence type="ECO:0000313" key="7">
    <source>
        <dbReference type="Proteomes" id="UP001314170"/>
    </source>
</evidence>
<proteinExistence type="inferred from homology"/>
<organism evidence="6 7">
    <name type="scientific">Dovyalis caffra</name>
    <dbReference type="NCBI Taxonomy" id="77055"/>
    <lineage>
        <taxon>Eukaryota</taxon>
        <taxon>Viridiplantae</taxon>
        <taxon>Streptophyta</taxon>
        <taxon>Embryophyta</taxon>
        <taxon>Tracheophyta</taxon>
        <taxon>Spermatophyta</taxon>
        <taxon>Magnoliopsida</taxon>
        <taxon>eudicotyledons</taxon>
        <taxon>Gunneridae</taxon>
        <taxon>Pentapetalae</taxon>
        <taxon>rosids</taxon>
        <taxon>fabids</taxon>
        <taxon>Malpighiales</taxon>
        <taxon>Salicaceae</taxon>
        <taxon>Flacourtieae</taxon>
        <taxon>Dovyalis</taxon>
    </lineage>
</organism>
<dbReference type="Pfam" id="PF01535">
    <property type="entry name" value="PPR"/>
    <property type="match status" value="5"/>
</dbReference>
<feature type="compositionally biased region" description="Low complexity" evidence="4">
    <location>
        <begin position="9"/>
        <end position="46"/>
    </location>
</feature>
<feature type="repeat" description="PPR" evidence="3">
    <location>
        <begin position="249"/>
        <end position="279"/>
    </location>
</feature>
<feature type="repeat" description="PPR" evidence="3">
    <location>
        <begin position="280"/>
        <end position="314"/>
    </location>
</feature>
<evidence type="ECO:0000256" key="4">
    <source>
        <dbReference type="SAM" id="MobiDB-lite"/>
    </source>
</evidence>
<feature type="repeat" description="PPR" evidence="3">
    <location>
        <begin position="411"/>
        <end position="445"/>
    </location>
</feature>
<keyword evidence="7" id="KW-1185">Reference proteome</keyword>
<evidence type="ECO:0000256" key="1">
    <source>
        <dbReference type="ARBA" id="ARBA00006643"/>
    </source>
</evidence>
<name>A0AAV1R7F0_9ROSI</name>
<comment type="caution">
    <text evidence="6">The sequence shown here is derived from an EMBL/GenBank/DDBJ whole genome shotgun (WGS) entry which is preliminary data.</text>
</comment>
<feature type="repeat" description="PPR" evidence="3">
    <location>
        <begin position="143"/>
        <end position="177"/>
    </location>
</feature>
<dbReference type="FunFam" id="1.25.40.10:FF:000090">
    <property type="entry name" value="Pentatricopeptide repeat-containing protein, chloroplastic"/>
    <property type="match status" value="1"/>
</dbReference>
<dbReference type="GO" id="GO:0008270">
    <property type="term" value="F:zinc ion binding"/>
    <property type="evidence" value="ECO:0007669"/>
    <property type="project" value="InterPro"/>
</dbReference>
<dbReference type="InterPro" id="IPR032867">
    <property type="entry name" value="DYW_dom"/>
</dbReference>
<dbReference type="GO" id="GO:0003723">
    <property type="term" value="F:RNA binding"/>
    <property type="evidence" value="ECO:0007669"/>
    <property type="project" value="InterPro"/>
</dbReference>
<dbReference type="PROSITE" id="PS51375">
    <property type="entry name" value="PPR"/>
    <property type="match status" value="4"/>
</dbReference>
<evidence type="ECO:0000313" key="6">
    <source>
        <dbReference type="EMBL" id="CAK7328435.1"/>
    </source>
</evidence>
<dbReference type="InterPro" id="IPR046960">
    <property type="entry name" value="PPR_At4g14850-like_plant"/>
</dbReference>
<reference evidence="6 7" key="1">
    <citation type="submission" date="2024-01" db="EMBL/GenBank/DDBJ databases">
        <authorList>
            <person name="Waweru B."/>
        </authorList>
    </citation>
    <scope>NUCLEOTIDE SEQUENCE [LARGE SCALE GENOMIC DNA]</scope>
</reference>
<dbReference type="PANTHER" id="PTHR47926:SF492">
    <property type="entry name" value="DYW DOMAIN-CONTAINING PROTEIN"/>
    <property type="match status" value="1"/>
</dbReference>
<dbReference type="GO" id="GO:0009451">
    <property type="term" value="P:RNA modification"/>
    <property type="evidence" value="ECO:0007669"/>
    <property type="project" value="InterPro"/>
</dbReference>
<dbReference type="Pfam" id="PF13812">
    <property type="entry name" value="PPR_3"/>
    <property type="match status" value="1"/>
</dbReference>